<evidence type="ECO:0000256" key="1">
    <source>
        <dbReference type="SAM" id="Coils"/>
    </source>
</evidence>
<sequence>MSTSDTIIDGLKDKVAFLELSLKIRDTIINSRGLDLRCREVEDSVFSTKEVEREKHILIARLESRNQNLEDLLRAKELELKIKEVELEYTESGYNLSCGYRHMRDMCEEIDQRFSEIHDPYEQDTLRILFSNLGIKRKELETRKFERKPKAGDDGLDAAGDHSIDFKPPTEWTEFEAHRQFFPPADSAVATKSTEDILIQTLSSKLRQAEQDLSELTTLYCEKESELVELRMLNVVNERMGRDLKAYSEFFNLKPVAEKAEVETRKIDDGEPGPSGRDY</sequence>
<proteinExistence type="predicted"/>
<evidence type="ECO:0000313" key="3">
    <source>
        <dbReference type="Proteomes" id="UP000316270"/>
    </source>
</evidence>
<dbReference type="OrthoDB" id="10602851at2759"/>
<dbReference type="Proteomes" id="UP000316270">
    <property type="component" value="Chromosome 14"/>
</dbReference>
<name>A0A517LJK5_9PEZI</name>
<organism evidence="2 3">
    <name type="scientific">Venturia effusa</name>
    <dbReference type="NCBI Taxonomy" id="50376"/>
    <lineage>
        <taxon>Eukaryota</taxon>
        <taxon>Fungi</taxon>
        <taxon>Dikarya</taxon>
        <taxon>Ascomycota</taxon>
        <taxon>Pezizomycotina</taxon>
        <taxon>Dothideomycetes</taxon>
        <taxon>Pleosporomycetidae</taxon>
        <taxon>Venturiales</taxon>
        <taxon>Venturiaceae</taxon>
        <taxon>Venturia</taxon>
    </lineage>
</organism>
<keyword evidence="1" id="KW-0175">Coiled coil</keyword>
<gene>
    <name evidence="2" type="ORF">FKW77_001007</name>
</gene>
<protein>
    <submittedName>
        <fullName evidence="2">Uncharacterized protein</fullName>
    </submittedName>
</protein>
<keyword evidence="3" id="KW-1185">Reference proteome</keyword>
<reference evidence="2 3" key="1">
    <citation type="submission" date="2019-07" db="EMBL/GenBank/DDBJ databases">
        <title>Finished genome of Venturia effusa.</title>
        <authorList>
            <person name="Young C.A."/>
            <person name="Cox M.P."/>
            <person name="Ganley A.R.D."/>
            <person name="David W.J."/>
        </authorList>
    </citation>
    <scope>NUCLEOTIDE SEQUENCE [LARGE SCALE GENOMIC DNA]</scope>
    <source>
        <strain evidence="3">albino</strain>
    </source>
</reference>
<dbReference type="AlphaFoldDB" id="A0A517LJK5"/>
<feature type="coiled-coil region" evidence="1">
    <location>
        <begin position="59"/>
        <end position="86"/>
    </location>
</feature>
<dbReference type="EMBL" id="CP042198">
    <property type="protein sequence ID" value="QDS75825.1"/>
    <property type="molecule type" value="Genomic_DNA"/>
</dbReference>
<accession>A0A517LJK5</accession>
<evidence type="ECO:0000313" key="2">
    <source>
        <dbReference type="EMBL" id="QDS75825.1"/>
    </source>
</evidence>